<dbReference type="PANTHER" id="PTHR12241:SF162">
    <property type="entry name" value="TUBULIN MONOGLUTAMYLASE TTLL4"/>
    <property type="match status" value="1"/>
</dbReference>
<evidence type="ECO:0000256" key="4">
    <source>
        <dbReference type="ARBA" id="ARBA00022741"/>
    </source>
</evidence>
<feature type="compositionally biased region" description="Low complexity" evidence="6">
    <location>
        <begin position="260"/>
        <end position="269"/>
    </location>
</feature>
<dbReference type="EnsemblMetazoa" id="MDOA008456-RB">
    <property type="protein sequence ID" value="MDOA008456-PB"/>
    <property type="gene ID" value="MDOA008456"/>
</dbReference>
<dbReference type="VEuPathDB" id="VectorBase:MDOA008456"/>
<evidence type="ECO:0000256" key="6">
    <source>
        <dbReference type="SAM" id="MobiDB-lite"/>
    </source>
</evidence>
<name>A0A1I8MU51_MUSDO</name>
<dbReference type="InterPro" id="IPR004344">
    <property type="entry name" value="TTL/TTLL_fam"/>
</dbReference>
<keyword evidence="3" id="KW-0493">Microtubule</keyword>
<feature type="compositionally biased region" description="Low complexity" evidence="6">
    <location>
        <begin position="164"/>
        <end position="188"/>
    </location>
</feature>
<organism evidence="7">
    <name type="scientific">Musca domestica</name>
    <name type="common">House fly</name>
    <dbReference type="NCBI Taxonomy" id="7370"/>
    <lineage>
        <taxon>Eukaryota</taxon>
        <taxon>Metazoa</taxon>
        <taxon>Ecdysozoa</taxon>
        <taxon>Arthropoda</taxon>
        <taxon>Hexapoda</taxon>
        <taxon>Insecta</taxon>
        <taxon>Pterygota</taxon>
        <taxon>Neoptera</taxon>
        <taxon>Endopterygota</taxon>
        <taxon>Diptera</taxon>
        <taxon>Brachycera</taxon>
        <taxon>Muscomorpha</taxon>
        <taxon>Muscoidea</taxon>
        <taxon>Muscidae</taxon>
        <taxon>Musca</taxon>
    </lineage>
</organism>
<evidence type="ECO:0000313" key="7">
    <source>
        <dbReference type="EnsemblMetazoa" id="MDOA008456-PB"/>
    </source>
</evidence>
<feature type="compositionally biased region" description="Polar residues" evidence="6">
    <location>
        <begin position="152"/>
        <end position="163"/>
    </location>
</feature>
<comment type="similarity">
    <text evidence="1">Belongs to the tubulin--tyrosine ligase family.</text>
</comment>
<keyword evidence="2" id="KW-0436">Ligase</keyword>
<dbReference type="eggNOG" id="KOG2156">
    <property type="taxonomic scope" value="Eukaryota"/>
</dbReference>
<feature type="region of interest" description="Disordered" evidence="6">
    <location>
        <begin position="1079"/>
        <end position="1100"/>
    </location>
</feature>
<dbReference type="PROSITE" id="PS51221">
    <property type="entry name" value="TTL"/>
    <property type="match status" value="1"/>
</dbReference>
<dbReference type="FunFam" id="3.30.470.20:FF:000009">
    <property type="entry name" value="tubulin polyglutamylase TTLL5 isoform X1"/>
    <property type="match status" value="1"/>
</dbReference>
<keyword evidence="5" id="KW-0067">ATP-binding</keyword>
<dbReference type="VEuPathDB" id="VectorBase:MDOMA2_009543"/>
<feature type="compositionally biased region" description="Basic residues" evidence="6">
    <location>
        <begin position="35"/>
        <end position="64"/>
    </location>
</feature>
<feature type="region of interest" description="Disordered" evidence="6">
    <location>
        <begin position="145"/>
        <end position="314"/>
    </location>
</feature>
<feature type="compositionally biased region" description="Basic and acidic residues" evidence="6">
    <location>
        <begin position="1079"/>
        <end position="1088"/>
    </location>
</feature>
<dbReference type="GO" id="GO:0000226">
    <property type="term" value="P:microtubule cytoskeleton organization"/>
    <property type="evidence" value="ECO:0007669"/>
    <property type="project" value="TreeGrafter"/>
</dbReference>
<evidence type="ECO:0000256" key="1">
    <source>
        <dbReference type="ARBA" id="ARBA00006820"/>
    </source>
</evidence>
<dbReference type="SUPFAM" id="SSF56059">
    <property type="entry name" value="Glutathione synthetase ATP-binding domain-like"/>
    <property type="match status" value="1"/>
</dbReference>
<dbReference type="Gene3D" id="3.30.470.20">
    <property type="entry name" value="ATP-grasp fold, B domain"/>
    <property type="match status" value="1"/>
</dbReference>
<feature type="compositionally biased region" description="Polar residues" evidence="6">
    <location>
        <begin position="296"/>
        <end position="314"/>
    </location>
</feature>
<protein>
    <recommendedName>
        <fullName evidence="8">Tubulin-tyrosine ligase family</fullName>
    </recommendedName>
</protein>
<feature type="region of interest" description="Disordered" evidence="6">
    <location>
        <begin position="1120"/>
        <end position="1172"/>
    </location>
</feature>
<dbReference type="AlphaFoldDB" id="A0A1I8MU51"/>
<reference evidence="7" key="1">
    <citation type="submission" date="2020-05" db="UniProtKB">
        <authorList>
            <consortium name="EnsemblMetazoa"/>
        </authorList>
    </citation>
    <scope>IDENTIFICATION</scope>
    <source>
        <strain evidence="7">Aabys</strain>
    </source>
</reference>
<keyword evidence="4" id="KW-0547">Nucleotide-binding</keyword>
<evidence type="ECO:0000256" key="3">
    <source>
        <dbReference type="ARBA" id="ARBA00022701"/>
    </source>
</evidence>
<feature type="region of interest" description="Disordered" evidence="6">
    <location>
        <begin position="456"/>
        <end position="487"/>
    </location>
</feature>
<dbReference type="GO" id="GO:0005524">
    <property type="term" value="F:ATP binding"/>
    <property type="evidence" value="ECO:0007669"/>
    <property type="project" value="UniProtKB-KW"/>
</dbReference>
<proteinExistence type="inferred from homology"/>
<evidence type="ECO:0000256" key="5">
    <source>
        <dbReference type="ARBA" id="ARBA00022840"/>
    </source>
</evidence>
<accession>A0A1I8MU51</accession>
<sequence>MAPISEKRMSNQAQQQQGDIIIPTTPTMQLSHQQQQHHHQQQQHHHHHHHHHQSNHHHHHHHHAKENASAAAALRSNGIVVASPNVKGLEIKDFHESWLEEMEVYKDMMHGQKQKHVPPPQLLGSHNHAHTPQGCQIDVVAVNTHHHQQQHNSSANKMSSHPMASTNTTASNNNNKSTSSETNTTATSGRANMVTNGNVKRRNVSDNKNTRVKVTPTLAASADTATKHAKSQASGGHQLQLKRPREETPTKKAGSGKITSPNANNSSHPNAKRSGHSTNDTSNAVPTSAAMAKPNANVNTAPQSPSKVKNVMTGSNSKVTTAENTVSNKNSLNAATAYTPANAAMPPSPFPSASLTPSPKNNAKIIVNQFHASSLLNGQQLEEKEKILTLNGLKPSKATAASAYEASFYAANYLNADKAHNNISNGMPAVRSSNQGETGTTGSNFVGVSLANQGINGGAKKHDGSEYADDDDPSAAIDDVNPDTDSDFEEDYVGEPFHLEEDGDETLQSKTKPYVYYTPTTILSPSLFPNVAPYLNYSSHAERGPPMSAQLHKILKWKLSIAMPKIVKRVVLNSGFRIIKNTTDWMAVWEKHMKSPGFRTIRSHQKYNHMPGSFRIGRKDSMWRSINDKMKKFGKKEFGFMQKSYVMPEELELLRKAWPRNVARRTKWIVKPPASARGTGISIVNKWSQFPKDLPLVVQKYIERPLLINDNKFDMRIYVVLTSINPLRLYMYKDGLARFASVKYSSELNSLDDVCMHLTNYSINKFSESYDKNEDVNACQGHKWTLQSLWSCLEERGVNTKRLWATLRNLVIKALISGEAGLNRMYRQNVNFRYNCFELFGFDVLLDENLVPWLLEINISPSLHSDLPLDLHVKGPLIQAVLNTALYQVPPKLNEKQQKDILEELKLEGPLCFDRRLFTTCLRNEEIRKHNQFTNRSIEVREDYLDAILEHLLPDDVRCLLLSEDELNRCSPLERIFPTPNTFNYLKFVDNPRYYNRLLDAWEHRYGHCREKGIELLRQYCRDNYHLIVAEASFEKEPKNHVTEIDVMHVKKEEPKPDDANVTDDTIPIPVLNFNAADMPKDATETPSKENSNILNNNNATTTTTINTTNIAAQTNEAVMQPKDASNSTKVNPHQPANQKEMPATFPVKVPNKTKQHETTTERKLKTDIKAS</sequence>
<evidence type="ECO:0008006" key="8">
    <source>
        <dbReference type="Google" id="ProtNLM"/>
    </source>
</evidence>
<feature type="compositionally biased region" description="Polar residues" evidence="6">
    <location>
        <begin position="1124"/>
        <end position="1138"/>
    </location>
</feature>
<dbReference type="STRING" id="7370.A0A1I8MU51"/>
<dbReference type="GO" id="GO:0015631">
    <property type="term" value="F:tubulin binding"/>
    <property type="evidence" value="ECO:0007669"/>
    <property type="project" value="TreeGrafter"/>
</dbReference>
<feature type="compositionally biased region" description="Polar residues" evidence="6">
    <location>
        <begin position="276"/>
        <end position="286"/>
    </location>
</feature>
<feature type="region of interest" description="Disordered" evidence="6">
    <location>
        <begin position="28"/>
        <end position="71"/>
    </location>
</feature>
<feature type="compositionally biased region" description="Polar residues" evidence="6">
    <location>
        <begin position="189"/>
        <end position="198"/>
    </location>
</feature>
<dbReference type="PANTHER" id="PTHR12241">
    <property type="entry name" value="TUBULIN POLYGLUTAMYLASE"/>
    <property type="match status" value="1"/>
</dbReference>
<feature type="compositionally biased region" description="Basic and acidic residues" evidence="6">
    <location>
        <begin position="1155"/>
        <end position="1172"/>
    </location>
</feature>
<dbReference type="GO" id="GO:0036064">
    <property type="term" value="C:ciliary basal body"/>
    <property type="evidence" value="ECO:0007669"/>
    <property type="project" value="TreeGrafter"/>
</dbReference>
<dbReference type="GO" id="GO:0070740">
    <property type="term" value="F:tubulin-glutamic acid ligase activity"/>
    <property type="evidence" value="ECO:0007669"/>
    <property type="project" value="TreeGrafter"/>
</dbReference>
<dbReference type="Pfam" id="PF03133">
    <property type="entry name" value="TTL"/>
    <property type="match status" value="1"/>
</dbReference>
<dbReference type="GO" id="GO:0005874">
    <property type="term" value="C:microtubule"/>
    <property type="evidence" value="ECO:0007669"/>
    <property type="project" value="UniProtKB-KW"/>
</dbReference>
<evidence type="ECO:0000256" key="2">
    <source>
        <dbReference type="ARBA" id="ARBA00022598"/>
    </source>
</evidence>